<comment type="caution">
    <text evidence="1">The sequence shown here is derived from an EMBL/GenBank/DDBJ whole genome shotgun (WGS) entry which is preliminary data.</text>
</comment>
<gene>
    <name evidence="1" type="ORF">GCM10022381_26070</name>
</gene>
<organism evidence="1 2">
    <name type="scientific">Leifsonia kafniensis</name>
    <dbReference type="NCBI Taxonomy" id="475957"/>
    <lineage>
        <taxon>Bacteria</taxon>
        <taxon>Bacillati</taxon>
        <taxon>Actinomycetota</taxon>
        <taxon>Actinomycetes</taxon>
        <taxon>Micrococcales</taxon>
        <taxon>Microbacteriaceae</taxon>
        <taxon>Leifsonia</taxon>
    </lineage>
</organism>
<evidence type="ECO:0000313" key="2">
    <source>
        <dbReference type="Proteomes" id="UP001501803"/>
    </source>
</evidence>
<proteinExistence type="predicted"/>
<keyword evidence="2" id="KW-1185">Reference proteome</keyword>
<sequence>MKRELKKSNKDSLEAMYLPQTVAYQAANVPFGQLLVLDLTKRNDPETERLDKSMWVAHKYDETGVVVASTMIAVVRGNRHTPSDR</sequence>
<evidence type="ECO:0000313" key="1">
    <source>
        <dbReference type="EMBL" id="GAA3882591.1"/>
    </source>
</evidence>
<accession>A0ABP7KN58</accession>
<dbReference type="EMBL" id="BAABCN010000007">
    <property type="protein sequence ID" value="GAA3882591.1"/>
    <property type="molecule type" value="Genomic_DNA"/>
</dbReference>
<name>A0ABP7KN58_9MICO</name>
<reference evidence="2" key="1">
    <citation type="journal article" date="2019" name="Int. J. Syst. Evol. Microbiol.">
        <title>The Global Catalogue of Microorganisms (GCM) 10K type strain sequencing project: providing services to taxonomists for standard genome sequencing and annotation.</title>
        <authorList>
            <consortium name="The Broad Institute Genomics Platform"/>
            <consortium name="The Broad Institute Genome Sequencing Center for Infectious Disease"/>
            <person name="Wu L."/>
            <person name="Ma J."/>
        </authorList>
    </citation>
    <scope>NUCLEOTIDE SEQUENCE [LARGE SCALE GENOMIC DNA]</scope>
    <source>
        <strain evidence="2">JCM 17021</strain>
    </source>
</reference>
<dbReference type="Proteomes" id="UP001501803">
    <property type="component" value="Unassembled WGS sequence"/>
</dbReference>
<dbReference type="RefSeq" id="WP_345067313.1">
    <property type="nucleotide sequence ID" value="NZ_BAABCN010000007.1"/>
</dbReference>
<protein>
    <submittedName>
        <fullName evidence="1">Uncharacterized protein</fullName>
    </submittedName>
</protein>